<keyword evidence="4 6" id="KW-0862">Zinc</keyword>
<evidence type="ECO:0000313" key="9">
    <source>
        <dbReference type="EMBL" id="MCR0232605.1"/>
    </source>
</evidence>
<dbReference type="CDD" id="cd09607">
    <property type="entry name" value="M3B_PepF"/>
    <property type="match status" value="1"/>
</dbReference>
<evidence type="ECO:0000313" key="10">
    <source>
        <dbReference type="Proteomes" id="UP001203972"/>
    </source>
</evidence>
<dbReference type="InterPro" id="IPR034006">
    <property type="entry name" value="M3B_PepF_2"/>
</dbReference>
<evidence type="ECO:0000256" key="2">
    <source>
        <dbReference type="ARBA" id="ARBA00022723"/>
    </source>
</evidence>
<comment type="similarity">
    <text evidence="6">Belongs to the peptidase M3 family.</text>
</comment>
<dbReference type="GO" id="GO:0004181">
    <property type="term" value="F:metallocarboxypeptidase activity"/>
    <property type="evidence" value="ECO:0007669"/>
    <property type="project" value="InterPro"/>
</dbReference>
<keyword evidence="3 6" id="KW-0378">Hydrolase</keyword>
<dbReference type="InterPro" id="IPR013647">
    <property type="entry name" value="OligopepF_N_dom"/>
</dbReference>
<dbReference type="EMBL" id="JAKTMA010000010">
    <property type="protein sequence ID" value="MCR0232605.1"/>
    <property type="molecule type" value="Genomic_DNA"/>
</dbReference>
<name>A0AAP2ULP5_CLOIN</name>
<dbReference type="GO" id="GO:0046872">
    <property type="term" value="F:metal ion binding"/>
    <property type="evidence" value="ECO:0007669"/>
    <property type="project" value="UniProtKB-UniRule"/>
</dbReference>
<evidence type="ECO:0000259" key="7">
    <source>
        <dbReference type="Pfam" id="PF01432"/>
    </source>
</evidence>
<dbReference type="AlphaFoldDB" id="A0AAP2ULP5"/>
<dbReference type="PANTHER" id="PTHR34217">
    <property type="entry name" value="METAL-DEPENDENT CARBOXYPEPTIDASE"/>
    <property type="match status" value="1"/>
</dbReference>
<organism evidence="9 10">
    <name type="scientific">Clostridium innocuum</name>
    <dbReference type="NCBI Taxonomy" id="1522"/>
    <lineage>
        <taxon>Bacteria</taxon>
        <taxon>Bacillati</taxon>
        <taxon>Bacillota</taxon>
        <taxon>Clostridia</taxon>
        <taxon>Eubacteriales</taxon>
        <taxon>Clostridiaceae</taxon>
        <taxon>Clostridium</taxon>
    </lineage>
</organism>
<dbReference type="Pfam" id="PF08439">
    <property type="entry name" value="Peptidase_M3_N"/>
    <property type="match status" value="1"/>
</dbReference>
<dbReference type="PANTHER" id="PTHR34217:SF1">
    <property type="entry name" value="CARBOXYPEPTIDASE 1"/>
    <property type="match status" value="1"/>
</dbReference>
<evidence type="ECO:0000259" key="8">
    <source>
        <dbReference type="Pfam" id="PF08439"/>
    </source>
</evidence>
<dbReference type="Proteomes" id="UP001203972">
    <property type="component" value="Unassembled WGS sequence"/>
</dbReference>
<gene>
    <name evidence="9" type="ORF">MKC95_07480</name>
</gene>
<evidence type="ECO:0000256" key="5">
    <source>
        <dbReference type="ARBA" id="ARBA00023049"/>
    </source>
</evidence>
<dbReference type="RefSeq" id="WP_008818313.1">
    <property type="nucleotide sequence ID" value="NZ_AP025565.1"/>
</dbReference>
<dbReference type="InterPro" id="IPR001567">
    <property type="entry name" value="Pept_M3A_M3B_dom"/>
</dbReference>
<dbReference type="Pfam" id="PF01432">
    <property type="entry name" value="Peptidase_M3"/>
    <property type="match status" value="1"/>
</dbReference>
<evidence type="ECO:0000256" key="4">
    <source>
        <dbReference type="ARBA" id="ARBA00022833"/>
    </source>
</evidence>
<evidence type="ECO:0000256" key="1">
    <source>
        <dbReference type="ARBA" id="ARBA00022670"/>
    </source>
</evidence>
<dbReference type="GO" id="GO:0004222">
    <property type="term" value="F:metalloendopeptidase activity"/>
    <property type="evidence" value="ECO:0007669"/>
    <property type="project" value="InterPro"/>
</dbReference>
<dbReference type="GO" id="GO:0006508">
    <property type="term" value="P:proteolysis"/>
    <property type="evidence" value="ECO:0007669"/>
    <property type="project" value="UniProtKB-KW"/>
</dbReference>
<dbReference type="SUPFAM" id="SSF55486">
    <property type="entry name" value="Metalloproteases ('zincins'), catalytic domain"/>
    <property type="match status" value="1"/>
</dbReference>
<dbReference type="InterPro" id="IPR001333">
    <property type="entry name" value="Peptidase_M32_Taq"/>
</dbReference>
<feature type="domain" description="Oligopeptidase F N-terminal" evidence="8">
    <location>
        <begin position="114"/>
        <end position="170"/>
    </location>
</feature>
<reference evidence="9" key="1">
    <citation type="journal article" date="2022" name="Clin. Infect. Dis.">
        <title>Association between Clostridium innocuum and antibiotic-associated diarrhea in adults and children: A cross-sectional study and comparative genomics analysis.</title>
        <authorList>
            <person name="Cherny K.E."/>
            <person name="Muscat E.B."/>
            <person name="Balaji A."/>
            <person name="Mukherjee J."/>
            <person name="Ozer E.A."/>
            <person name="Angarone M.P."/>
            <person name="Hauser A.R."/>
            <person name="Sichel J.S."/>
            <person name="Amponsah E."/>
            <person name="Kociolek L.K."/>
        </authorList>
    </citation>
    <scope>NUCLEOTIDE SEQUENCE</scope>
    <source>
        <strain evidence="9">NU1-AC-029v</strain>
    </source>
</reference>
<comment type="cofactor">
    <cofactor evidence="6">
        <name>Zn(2+)</name>
        <dbReference type="ChEBI" id="CHEBI:29105"/>
    </cofactor>
    <text evidence="6">Binds 1 zinc ion.</text>
</comment>
<evidence type="ECO:0000256" key="3">
    <source>
        <dbReference type="ARBA" id="ARBA00022801"/>
    </source>
</evidence>
<protein>
    <submittedName>
        <fullName evidence="9">M3 family oligoendopeptidase</fullName>
    </submittedName>
</protein>
<dbReference type="Gene3D" id="1.10.1370.20">
    <property type="entry name" value="Oligoendopeptidase f, C-terminal domain"/>
    <property type="match status" value="1"/>
</dbReference>
<keyword evidence="5 6" id="KW-0482">Metalloprotease</keyword>
<evidence type="ECO:0000256" key="6">
    <source>
        <dbReference type="RuleBase" id="RU003435"/>
    </source>
</evidence>
<keyword evidence="1 6" id="KW-0645">Protease</keyword>
<feature type="domain" description="Peptidase M3A/M3B catalytic" evidence="7">
    <location>
        <begin position="190"/>
        <end position="570"/>
    </location>
</feature>
<sequence>MNRYEWSLDALYKGYDDPAFQNDLKQYHDLHDELSALTEEMNTLEECCAVKEVLRLLEKEYDLSGRLHMYTILRQSVDTNDKQTLRYLNIINSRISSYSVYRSQLKDYLAHIKHMDSCIQQDEMLKEYSFLLYTLKDKASHSLCKEEEAMLAKLSQTSTAAFSDMYYHLTANVSVECLGQTMTLTQVKNLCHSTSRDVRKEAFLCEMKAYESIKEPLAFSINNIKRQQLMEARMRGYEDPLDKMLQDSFMKKETLNTMYAAVDKYLPRFHEYLRTKAKLLGYDNGLPWYEIYASLGTCDMSFTIEDCEAYIQQHFRNFSTDLYDMTKQAIDEHWIDYPSHTGKQSGAFCENLAWIKQSRIITNYGNTLSDIITVAHELGHAYHGMLVENERPLNREYCMPLAETASTFNENIMYRALINDADRENKLFLIDTQLSALCQNICDITTRYTFEKSVFEQCEERFMFASDLMQLMLEAEKKCFKDGLDPNWLHPYRWITKVHYYIPDIAFYNFPYTFGALFSSGLYAMYEKEGEAFLPKYRALLKASTTHTVEETAAIAGIDLEDAAFWEASLESITRQMDEFLILAKETAQNQG</sequence>
<keyword evidence="2 6" id="KW-0479">Metal-binding</keyword>
<accession>A0AAP2ULP5</accession>
<dbReference type="Gene3D" id="1.20.140.70">
    <property type="entry name" value="Oligopeptidase f, N-terminal domain"/>
    <property type="match status" value="1"/>
</dbReference>
<comment type="caution">
    <text evidence="9">The sequence shown here is derived from an EMBL/GenBank/DDBJ whole genome shotgun (WGS) entry which is preliminary data.</text>
</comment>
<proteinExistence type="inferred from homology"/>
<dbReference type="InterPro" id="IPR042088">
    <property type="entry name" value="OligoPept_F_C"/>
</dbReference>